<keyword evidence="3" id="KW-1185">Reference proteome</keyword>
<dbReference type="EMBL" id="KZ308221">
    <property type="protein sequence ID" value="KAG8224981.1"/>
    <property type="molecule type" value="Genomic_DNA"/>
</dbReference>
<evidence type="ECO:0000313" key="3">
    <source>
        <dbReference type="Proteomes" id="UP000792457"/>
    </source>
</evidence>
<feature type="compositionally biased region" description="Low complexity" evidence="1">
    <location>
        <begin position="46"/>
        <end position="71"/>
    </location>
</feature>
<evidence type="ECO:0000256" key="1">
    <source>
        <dbReference type="SAM" id="MobiDB-lite"/>
    </source>
</evidence>
<gene>
    <name evidence="2" type="ORF">J437_LFUL005992</name>
</gene>
<evidence type="ECO:0000313" key="2">
    <source>
        <dbReference type="EMBL" id="KAG8224981.1"/>
    </source>
</evidence>
<reference evidence="2" key="1">
    <citation type="submission" date="2013-04" db="EMBL/GenBank/DDBJ databases">
        <authorList>
            <person name="Qu J."/>
            <person name="Murali S.C."/>
            <person name="Bandaranaike D."/>
            <person name="Bellair M."/>
            <person name="Blankenburg K."/>
            <person name="Chao H."/>
            <person name="Dinh H."/>
            <person name="Doddapaneni H."/>
            <person name="Downs B."/>
            <person name="Dugan-Rocha S."/>
            <person name="Elkadiri S."/>
            <person name="Gnanaolivu R.D."/>
            <person name="Hernandez B."/>
            <person name="Javaid M."/>
            <person name="Jayaseelan J.C."/>
            <person name="Lee S."/>
            <person name="Li M."/>
            <person name="Ming W."/>
            <person name="Munidasa M."/>
            <person name="Muniz J."/>
            <person name="Nguyen L."/>
            <person name="Ongeri F."/>
            <person name="Osuji N."/>
            <person name="Pu L.-L."/>
            <person name="Puazo M."/>
            <person name="Qu C."/>
            <person name="Quiroz J."/>
            <person name="Raj R."/>
            <person name="Weissenberger G."/>
            <person name="Xin Y."/>
            <person name="Zou X."/>
            <person name="Han Y."/>
            <person name="Richards S."/>
            <person name="Worley K."/>
            <person name="Muzny D."/>
            <person name="Gibbs R."/>
        </authorList>
    </citation>
    <scope>NUCLEOTIDE SEQUENCE</scope>
    <source>
        <strain evidence="2">Sampled in the wild</strain>
    </source>
</reference>
<reference evidence="2" key="2">
    <citation type="submission" date="2017-10" db="EMBL/GenBank/DDBJ databases">
        <title>Ladona fulva Genome sequencing and assembly.</title>
        <authorList>
            <person name="Murali S."/>
            <person name="Richards S."/>
            <person name="Bandaranaike D."/>
            <person name="Bellair M."/>
            <person name="Blankenburg K."/>
            <person name="Chao H."/>
            <person name="Dinh H."/>
            <person name="Doddapaneni H."/>
            <person name="Dugan-Rocha S."/>
            <person name="Elkadiri S."/>
            <person name="Gnanaolivu R."/>
            <person name="Hernandez B."/>
            <person name="Skinner E."/>
            <person name="Javaid M."/>
            <person name="Lee S."/>
            <person name="Li M."/>
            <person name="Ming W."/>
            <person name="Munidasa M."/>
            <person name="Muniz J."/>
            <person name="Nguyen L."/>
            <person name="Hughes D."/>
            <person name="Osuji N."/>
            <person name="Pu L.-L."/>
            <person name="Puazo M."/>
            <person name="Qu C."/>
            <person name="Quiroz J."/>
            <person name="Raj R."/>
            <person name="Weissenberger G."/>
            <person name="Xin Y."/>
            <person name="Zou X."/>
            <person name="Han Y."/>
            <person name="Worley K."/>
            <person name="Muzny D."/>
            <person name="Gibbs R."/>
        </authorList>
    </citation>
    <scope>NUCLEOTIDE SEQUENCE</scope>
    <source>
        <strain evidence="2">Sampled in the wild</strain>
    </source>
</reference>
<organism evidence="2 3">
    <name type="scientific">Ladona fulva</name>
    <name type="common">Scarce chaser dragonfly</name>
    <name type="synonym">Libellula fulva</name>
    <dbReference type="NCBI Taxonomy" id="123851"/>
    <lineage>
        <taxon>Eukaryota</taxon>
        <taxon>Metazoa</taxon>
        <taxon>Ecdysozoa</taxon>
        <taxon>Arthropoda</taxon>
        <taxon>Hexapoda</taxon>
        <taxon>Insecta</taxon>
        <taxon>Pterygota</taxon>
        <taxon>Palaeoptera</taxon>
        <taxon>Odonata</taxon>
        <taxon>Epiprocta</taxon>
        <taxon>Anisoptera</taxon>
        <taxon>Libelluloidea</taxon>
        <taxon>Libellulidae</taxon>
        <taxon>Ladona</taxon>
    </lineage>
</organism>
<sequence length="113" mass="12114">MPPPSWPLPGGPSALESAQGQKTASQPTAGLFVGVPQLPPLPRPPLSTHLPPHPLSSLPLSSPPQTSLLHPRISPPSRTRMTPYPPSNPLLPQRDHHRVLRNPVPSLPFAPPF</sequence>
<feature type="compositionally biased region" description="Pro residues" evidence="1">
    <location>
        <begin position="1"/>
        <end position="10"/>
    </location>
</feature>
<accession>A0A8K0JZ87</accession>
<comment type="caution">
    <text evidence="2">The sequence shown here is derived from an EMBL/GenBank/DDBJ whole genome shotgun (WGS) entry which is preliminary data.</text>
</comment>
<feature type="region of interest" description="Disordered" evidence="1">
    <location>
        <begin position="1"/>
        <end position="96"/>
    </location>
</feature>
<protein>
    <submittedName>
        <fullName evidence="2">Uncharacterized protein</fullName>
    </submittedName>
</protein>
<feature type="compositionally biased region" description="Polar residues" evidence="1">
    <location>
        <begin position="16"/>
        <end position="28"/>
    </location>
</feature>
<proteinExistence type="predicted"/>
<name>A0A8K0JZ87_LADFU</name>
<dbReference type="AlphaFoldDB" id="A0A8K0JZ87"/>
<dbReference type="Proteomes" id="UP000792457">
    <property type="component" value="Unassembled WGS sequence"/>
</dbReference>